<feature type="region of interest" description="Disordered" evidence="2">
    <location>
        <begin position="214"/>
        <end position="237"/>
    </location>
</feature>
<dbReference type="Gene3D" id="3.40.30.10">
    <property type="entry name" value="Glutaredoxin"/>
    <property type="match status" value="1"/>
</dbReference>
<feature type="compositionally biased region" description="Low complexity" evidence="2">
    <location>
        <begin position="453"/>
        <end position="473"/>
    </location>
</feature>
<reference evidence="5" key="1">
    <citation type="journal article" date="2024" name="IScience">
        <title>Strigolactones Initiate the Formation of Haustorium-like Structures in Castilleja.</title>
        <authorList>
            <person name="Buerger M."/>
            <person name="Peterson D."/>
            <person name="Chory J."/>
        </authorList>
    </citation>
    <scope>NUCLEOTIDE SEQUENCE [LARGE SCALE GENOMIC DNA]</scope>
</reference>
<sequence length="513" mass="56043">MEQSLSSLAFRGSIVEAIAEAKLQKKLFVVYTAGDNPASKLLETSTWFDPKVCETFSKFCILLHILEGSSEASQFSAIYSQHSAPCITAIGYNGVQLWQKEGFVSADVLASSLEKAWLSLHVQETAAAFLTATLASGVSETASSEEVAPGAYVSTQSTDGDIESLDVGQPLHSEEIEDRSDNEDVSKETDDRQNDVPFPEPYLVNVLDNGELDESISKSRDPLDNQNGTTIAPPVPQENLDLCDNYLGSRNEVSREIVNKISEVALVNAEDATKVETADASDFSAIKSSDVFLNIRLPDGSGLRVTFSVMDTLRTVKEYINENQKSSLGSFCLAIPYPRKVFNDQDLDSTLSELGFFNRQALVVVPHNQNNSHHRGGSSHSQTYSSSDASSSNASEGYWGSMRRILSYVNPFSYLSRWAISPSAAQESQAGIRQYGPNASLENTPRNEGGRQSSNQGTTPSSSNSNSRQQTRRFGANIHTLKHDDDDDSRFNGRNAFWNGNSTQFGGNDDESK</sequence>
<dbReference type="SMART" id="SM00166">
    <property type="entry name" value="UBX"/>
    <property type="match status" value="1"/>
</dbReference>
<protein>
    <recommendedName>
        <fullName evidence="3">UBX domain-containing protein</fullName>
    </recommendedName>
</protein>
<dbReference type="InterPro" id="IPR001012">
    <property type="entry name" value="UBX_dom"/>
</dbReference>
<dbReference type="Proteomes" id="UP001632038">
    <property type="component" value="Unassembled WGS sequence"/>
</dbReference>
<name>A0ABD3DKA0_9LAMI</name>
<dbReference type="InterPro" id="IPR036249">
    <property type="entry name" value="Thioredoxin-like_sf"/>
</dbReference>
<dbReference type="Pfam" id="PF23187">
    <property type="entry name" value="UBX7_N"/>
    <property type="match status" value="1"/>
</dbReference>
<evidence type="ECO:0000256" key="1">
    <source>
        <dbReference type="ARBA" id="ARBA00022786"/>
    </source>
</evidence>
<proteinExistence type="predicted"/>
<dbReference type="PANTHER" id="PTHR47770:SF1">
    <property type="entry name" value="PLANT UBX DOMAIN-CONTAINING PROTEIN 11"/>
    <property type="match status" value="1"/>
</dbReference>
<dbReference type="PROSITE" id="PS50033">
    <property type="entry name" value="UBX"/>
    <property type="match status" value="1"/>
</dbReference>
<evidence type="ECO:0000259" key="3">
    <source>
        <dbReference type="PROSITE" id="PS50033"/>
    </source>
</evidence>
<dbReference type="EMBL" id="JAVIJP010000016">
    <property type="protein sequence ID" value="KAL3642097.1"/>
    <property type="molecule type" value="Genomic_DNA"/>
</dbReference>
<dbReference type="AlphaFoldDB" id="A0ABD3DKA0"/>
<dbReference type="SUPFAM" id="SSF54236">
    <property type="entry name" value="Ubiquitin-like"/>
    <property type="match status" value="1"/>
</dbReference>
<keyword evidence="1" id="KW-0833">Ubl conjugation pathway</keyword>
<organism evidence="4 5">
    <name type="scientific">Castilleja foliolosa</name>
    <dbReference type="NCBI Taxonomy" id="1961234"/>
    <lineage>
        <taxon>Eukaryota</taxon>
        <taxon>Viridiplantae</taxon>
        <taxon>Streptophyta</taxon>
        <taxon>Embryophyta</taxon>
        <taxon>Tracheophyta</taxon>
        <taxon>Spermatophyta</taxon>
        <taxon>Magnoliopsida</taxon>
        <taxon>eudicotyledons</taxon>
        <taxon>Gunneridae</taxon>
        <taxon>Pentapetalae</taxon>
        <taxon>asterids</taxon>
        <taxon>lamiids</taxon>
        <taxon>Lamiales</taxon>
        <taxon>Orobanchaceae</taxon>
        <taxon>Pedicularideae</taxon>
        <taxon>Castillejinae</taxon>
        <taxon>Castilleja</taxon>
    </lineage>
</organism>
<feature type="domain" description="UBX" evidence="3">
    <location>
        <begin position="286"/>
        <end position="364"/>
    </location>
</feature>
<evidence type="ECO:0000256" key="2">
    <source>
        <dbReference type="SAM" id="MobiDB-lite"/>
    </source>
</evidence>
<keyword evidence="5" id="KW-1185">Reference proteome</keyword>
<dbReference type="Pfam" id="PF00789">
    <property type="entry name" value="UBX"/>
    <property type="match status" value="1"/>
</dbReference>
<evidence type="ECO:0000313" key="4">
    <source>
        <dbReference type="EMBL" id="KAL3642097.1"/>
    </source>
</evidence>
<dbReference type="PANTHER" id="PTHR47770">
    <property type="entry name" value="PLANT UBX DOMAIN-CONTAINING PROTEIN 11"/>
    <property type="match status" value="1"/>
</dbReference>
<dbReference type="Gene3D" id="3.10.20.90">
    <property type="entry name" value="Phosphatidylinositol 3-kinase Catalytic Subunit, Chain A, domain 1"/>
    <property type="match status" value="1"/>
</dbReference>
<feature type="region of interest" description="Disordered" evidence="2">
    <location>
        <begin position="368"/>
        <end position="393"/>
    </location>
</feature>
<evidence type="ECO:0000313" key="5">
    <source>
        <dbReference type="Proteomes" id="UP001632038"/>
    </source>
</evidence>
<feature type="compositionally biased region" description="Basic and acidic residues" evidence="2">
    <location>
        <begin position="182"/>
        <end position="194"/>
    </location>
</feature>
<dbReference type="InterPro" id="IPR029071">
    <property type="entry name" value="Ubiquitin-like_domsf"/>
</dbReference>
<gene>
    <name evidence="4" type="ORF">CASFOL_012912</name>
</gene>
<feature type="compositionally biased region" description="Polar residues" evidence="2">
    <location>
        <begin position="440"/>
        <end position="452"/>
    </location>
</feature>
<dbReference type="CDD" id="cd01767">
    <property type="entry name" value="UBX"/>
    <property type="match status" value="1"/>
</dbReference>
<feature type="compositionally biased region" description="Low complexity" evidence="2">
    <location>
        <begin position="378"/>
        <end position="393"/>
    </location>
</feature>
<comment type="caution">
    <text evidence="4">The sequence shown here is derived from an EMBL/GenBank/DDBJ whole genome shotgun (WGS) entry which is preliminary data.</text>
</comment>
<feature type="region of interest" description="Disordered" evidence="2">
    <location>
        <begin position="145"/>
        <end position="201"/>
    </location>
</feature>
<accession>A0ABD3DKA0</accession>
<feature type="region of interest" description="Disordered" evidence="2">
    <location>
        <begin position="436"/>
        <end position="513"/>
    </location>
</feature>
<dbReference type="SUPFAM" id="SSF52833">
    <property type="entry name" value="Thioredoxin-like"/>
    <property type="match status" value="1"/>
</dbReference>